<organism evidence="9 10">
    <name type="scientific">Drosophila hydei</name>
    <name type="common">Fruit fly</name>
    <dbReference type="NCBI Taxonomy" id="7224"/>
    <lineage>
        <taxon>Eukaryota</taxon>
        <taxon>Metazoa</taxon>
        <taxon>Ecdysozoa</taxon>
        <taxon>Arthropoda</taxon>
        <taxon>Hexapoda</taxon>
        <taxon>Insecta</taxon>
        <taxon>Pterygota</taxon>
        <taxon>Neoptera</taxon>
        <taxon>Endopterygota</taxon>
        <taxon>Diptera</taxon>
        <taxon>Brachycera</taxon>
        <taxon>Muscomorpha</taxon>
        <taxon>Ephydroidea</taxon>
        <taxon>Drosophilidae</taxon>
        <taxon>Drosophila</taxon>
    </lineage>
</organism>
<evidence type="ECO:0000256" key="2">
    <source>
        <dbReference type="ARBA" id="ARBA00008335"/>
    </source>
</evidence>
<feature type="transmembrane region" description="Helical" evidence="7">
    <location>
        <begin position="188"/>
        <end position="207"/>
    </location>
</feature>
<feature type="transmembrane region" description="Helical" evidence="7">
    <location>
        <begin position="371"/>
        <end position="389"/>
    </location>
</feature>
<proteinExistence type="inferred from homology"/>
<feature type="transmembrane region" description="Helical" evidence="7">
    <location>
        <begin position="58"/>
        <end position="76"/>
    </location>
</feature>
<dbReference type="GeneID" id="111604771"/>
<feature type="transmembrane region" description="Helical" evidence="7">
    <location>
        <begin position="430"/>
        <end position="452"/>
    </location>
</feature>
<keyword evidence="5 7" id="KW-1133">Transmembrane helix</keyword>
<dbReference type="GO" id="GO:0016020">
    <property type="term" value="C:membrane"/>
    <property type="evidence" value="ECO:0007669"/>
    <property type="project" value="UniProtKB-SubCell"/>
</dbReference>
<dbReference type="Proteomes" id="UP000504633">
    <property type="component" value="Unplaced"/>
</dbReference>
<feature type="domain" description="Major facilitator superfamily (MFS) profile" evidence="8">
    <location>
        <begin position="22"/>
        <end position="479"/>
    </location>
</feature>
<gene>
    <name evidence="10" type="primary">LOC111604771</name>
</gene>
<dbReference type="GO" id="GO:0022857">
    <property type="term" value="F:transmembrane transporter activity"/>
    <property type="evidence" value="ECO:0007669"/>
    <property type="project" value="InterPro"/>
</dbReference>
<feature type="transmembrane region" description="Helical" evidence="7">
    <location>
        <begin position="458"/>
        <end position="477"/>
    </location>
</feature>
<dbReference type="OMA" id="CDVTFNI"/>
<name>A0A6J1MDD8_DROHY</name>
<feature type="transmembrane region" description="Helical" evidence="7">
    <location>
        <begin position="341"/>
        <end position="364"/>
    </location>
</feature>
<feature type="transmembrane region" description="Helical" evidence="7">
    <location>
        <begin position="395"/>
        <end position="418"/>
    </location>
</feature>
<accession>A0A6J1MDD8</accession>
<dbReference type="InterPro" id="IPR036259">
    <property type="entry name" value="MFS_trans_sf"/>
</dbReference>
<dbReference type="InterPro" id="IPR005828">
    <property type="entry name" value="MFS_sugar_transport-like"/>
</dbReference>
<comment type="similarity">
    <text evidence="2">Belongs to the major facilitator superfamily.</text>
</comment>
<evidence type="ECO:0000256" key="6">
    <source>
        <dbReference type="ARBA" id="ARBA00023136"/>
    </source>
</evidence>
<evidence type="ECO:0000256" key="7">
    <source>
        <dbReference type="SAM" id="Phobius"/>
    </source>
</evidence>
<sequence>MAAAHIDDVLDLIGFGWMQLLMCIACTLASIFIVNEIVGINVVSVDISCEFSLCSLEMSLLSSAGFAGLILASHYAGYKTDQIGRRKVMLYSLGMAVTSSLISLFMPNFYVFILLRFLTGFFVSGASINNITYISEFTKVKTRASTINLMCYAFPIAAIYLPFAAYLLAPLDRIMFTLYKLNWRAWRLSMFINLIPGILSIIILVFLPESAKFLLFVGKDKLAYETVDRLYKLKRKRDLASIGITAINDPDSPVKLKEKSNCCIEIWRDTVPLFKRPYVANFMICSIILCGILFVGTGISLWFMELRQLMGNTHMTVCQMLQENKSDIGNTKHDCPSRTSILIDCIFLGGTFLSCCILLSLFLLFMQHYQILFLFTTIATVCGLCLNFLSSQVPILVATALFTTMCTSCIPLISSVLLDLMPTHIRGMAISMAFLFARLAVILANILLGFCMVSSCLLTFNIFVAVTLMVVILTCLLPK</sequence>
<keyword evidence="3" id="KW-0813">Transport</keyword>
<dbReference type="SUPFAM" id="SSF103473">
    <property type="entry name" value="MFS general substrate transporter"/>
    <property type="match status" value="1"/>
</dbReference>
<evidence type="ECO:0000256" key="4">
    <source>
        <dbReference type="ARBA" id="ARBA00022692"/>
    </source>
</evidence>
<keyword evidence="6 7" id="KW-0472">Membrane</keyword>
<evidence type="ECO:0000313" key="9">
    <source>
        <dbReference type="Proteomes" id="UP000504633"/>
    </source>
</evidence>
<feature type="transmembrane region" description="Helical" evidence="7">
    <location>
        <begin position="12"/>
        <end position="38"/>
    </location>
</feature>
<dbReference type="KEGG" id="dhe:111604771"/>
<dbReference type="InterPro" id="IPR020846">
    <property type="entry name" value="MFS_dom"/>
</dbReference>
<feature type="transmembrane region" description="Helical" evidence="7">
    <location>
        <begin position="112"/>
        <end position="134"/>
    </location>
</feature>
<dbReference type="PROSITE" id="PS50850">
    <property type="entry name" value="MFS"/>
    <property type="match status" value="1"/>
</dbReference>
<dbReference type="RefSeq" id="XP_023178738.1">
    <property type="nucleotide sequence ID" value="XM_023322970.2"/>
</dbReference>
<feature type="transmembrane region" description="Helical" evidence="7">
    <location>
        <begin position="278"/>
        <end position="303"/>
    </location>
</feature>
<dbReference type="AlphaFoldDB" id="A0A6J1MDD8"/>
<dbReference type="Gene3D" id="1.20.1250.20">
    <property type="entry name" value="MFS general substrate transporter like domains"/>
    <property type="match status" value="1"/>
</dbReference>
<keyword evidence="4 7" id="KW-0812">Transmembrane</keyword>
<evidence type="ECO:0000313" key="10">
    <source>
        <dbReference type="RefSeq" id="XP_023178738.1"/>
    </source>
</evidence>
<evidence type="ECO:0000259" key="8">
    <source>
        <dbReference type="PROSITE" id="PS50850"/>
    </source>
</evidence>
<evidence type="ECO:0000256" key="3">
    <source>
        <dbReference type="ARBA" id="ARBA00022448"/>
    </source>
</evidence>
<dbReference type="PANTHER" id="PTHR23511:SF37">
    <property type="entry name" value="MAJOR FACILITATOR SUPERFAMILY (MFS) PROFILE DOMAIN-CONTAINING PROTEIN-RELATED"/>
    <property type="match status" value="1"/>
</dbReference>
<dbReference type="OrthoDB" id="10262656at2759"/>
<reference evidence="10" key="1">
    <citation type="submission" date="2025-08" db="UniProtKB">
        <authorList>
            <consortium name="RefSeq"/>
        </authorList>
    </citation>
    <scope>IDENTIFICATION</scope>
    <source>
        <strain evidence="10">15085-1641.00</strain>
        <tissue evidence="10">Whole body</tissue>
    </source>
</reference>
<comment type="subcellular location">
    <subcellularLocation>
        <location evidence="1">Membrane</location>
        <topology evidence="1">Multi-pass membrane protein</topology>
    </subcellularLocation>
</comment>
<dbReference type="PANTHER" id="PTHR23511">
    <property type="entry name" value="SYNAPTIC VESICLE GLYCOPROTEIN 2"/>
    <property type="match status" value="1"/>
</dbReference>
<evidence type="ECO:0000256" key="1">
    <source>
        <dbReference type="ARBA" id="ARBA00004141"/>
    </source>
</evidence>
<dbReference type="Pfam" id="PF00083">
    <property type="entry name" value="Sugar_tr"/>
    <property type="match status" value="1"/>
</dbReference>
<evidence type="ECO:0000256" key="5">
    <source>
        <dbReference type="ARBA" id="ARBA00022989"/>
    </source>
</evidence>
<feature type="transmembrane region" description="Helical" evidence="7">
    <location>
        <begin position="146"/>
        <end position="168"/>
    </location>
</feature>
<protein>
    <submittedName>
        <fullName evidence="10">Synaptic vesicle glycoprotein 2C-like isoform X1</fullName>
    </submittedName>
</protein>
<keyword evidence="9" id="KW-1185">Reference proteome</keyword>
<feature type="transmembrane region" description="Helical" evidence="7">
    <location>
        <begin position="88"/>
        <end position="106"/>
    </location>
</feature>